<proteinExistence type="predicted"/>
<evidence type="ECO:0000313" key="3">
    <source>
        <dbReference type="Proteomes" id="UP000799438"/>
    </source>
</evidence>
<evidence type="ECO:0000313" key="2">
    <source>
        <dbReference type="EMBL" id="KAF2147398.1"/>
    </source>
</evidence>
<keyword evidence="3" id="KW-1185">Reference proteome</keyword>
<dbReference type="AlphaFoldDB" id="A0A6A6BU94"/>
<dbReference type="GeneID" id="54304539"/>
<dbReference type="Proteomes" id="UP000799438">
    <property type="component" value="Unassembled WGS sequence"/>
</dbReference>
<reference evidence="2" key="1">
    <citation type="journal article" date="2020" name="Stud. Mycol.">
        <title>101 Dothideomycetes genomes: a test case for predicting lifestyles and emergence of pathogens.</title>
        <authorList>
            <person name="Haridas S."/>
            <person name="Albert R."/>
            <person name="Binder M."/>
            <person name="Bloem J."/>
            <person name="Labutti K."/>
            <person name="Salamov A."/>
            <person name="Andreopoulos B."/>
            <person name="Baker S."/>
            <person name="Barry K."/>
            <person name="Bills G."/>
            <person name="Bluhm B."/>
            <person name="Cannon C."/>
            <person name="Castanera R."/>
            <person name="Culley D."/>
            <person name="Daum C."/>
            <person name="Ezra D."/>
            <person name="Gonzalez J."/>
            <person name="Henrissat B."/>
            <person name="Kuo A."/>
            <person name="Liang C."/>
            <person name="Lipzen A."/>
            <person name="Lutzoni F."/>
            <person name="Magnuson J."/>
            <person name="Mondo S."/>
            <person name="Nolan M."/>
            <person name="Ohm R."/>
            <person name="Pangilinan J."/>
            <person name="Park H.-J."/>
            <person name="Ramirez L."/>
            <person name="Alfaro M."/>
            <person name="Sun H."/>
            <person name="Tritt A."/>
            <person name="Yoshinaga Y."/>
            <person name="Zwiers L.-H."/>
            <person name="Turgeon B."/>
            <person name="Goodwin S."/>
            <person name="Spatafora J."/>
            <person name="Crous P."/>
            <person name="Grigoriev I."/>
        </authorList>
    </citation>
    <scope>NUCLEOTIDE SEQUENCE</scope>
    <source>
        <strain evidence="2">CBS 121167</strain>
    </source>
</reference>
<sequence>MARSLHHHHKHASPVSHFVRCLAQHSLSPLPLARRPHNQKQPDQTSCLHGSTSGPCFFSSCSTALPETQPASHPASQPSSYGSDRPHQPILDETRRARKLLCAPAAFPNTSHAPTHARHLGVRPCYFCFFCFFFVFFCSSPAKGVPNTHSTYLPTYSAGSGASTSRRCRCVVVVDDDDDDDALTS</sequence>
<feature type="compositionally biased region" description="Low complexity" evidence="1">
    <location>
        <begin position="69"/>
        <end position="80"/>
    </location>
</feature>
<dbReference type="EMBL" id="ML995474">
    <property type="protein sequence ID" value="KAF2147398.1"/>
    <property type="molecule type" value="Genomic_DNA"/>
</dbReference>
<accession>A0A6A6BU94</accession>
<name>A0A6A6BU94_9PEZI</name>
<organism evidence="2 3">
    <name type="scientific">Aplosporella prunicola CBS 121167</name>
    <dbReference type="NCBI Taxonomy" id="1176127"/>
    <lineage>
        <taxon>Eukaryota</taxon>
        <taxon>Fungi</taxon>
        <taxon>Dikarya</taxon>
        <taxon>Ascomycota</taxon>
        <taxon>Pezizomycotina</taxon>
        <taxon>Dothideomycetes</taxon>
        <taxon>Dothideomycetes incertae sedis</taxon>
        <taxon>Botryosphaeriales</taxon>
        <taxon>Aplosporellaceae</taxon>
        <taxon>Aplosporella</taxon>
    </lineage>
</organism>
<protein>
    <submittedName>
        <fullName evidence="2">Uncharacterized protein</fullName>
    </submittedName>
</protein>
<dbReference type="RefSeq" id="XP_033403106.1">
    <property type="nucleotide sequence ID" value="XM_033547032.1"/>
</dbReference>
<gene>
    <name evidence="2" type="ORF">K452DRAFT_6882</name>
</gene>
<evidence type="ECO:0000256" key="1">
    <source>
        <dbReference type="SAM" id="MobiDB-lite"/>
    </source>
</evidence>
<feature type="region of interest" description="Disordered" evidence="1">
    <location>
        <begin position="67"/>
        <end position="88"/>
    </location>
</feature>